<dbReference type="HOGENOM" id="CLU_010194_1_3_5"/>
<protein>
    <submittedName>
        <fullName evidence="4">Gluconate 5-dehydrogenase</fullName>
    </submittedName>
</protein>
<comment type="similarity">
    <text evidence="1">Belongs to the short-chain dehydrogenases/reductases (SDR) family.</text>
</comment>
<evidence type="ECO:0000313" key="5">
    <source>
        <dbReference type="Proteomes" id="UP000028181"/>
    </source>
</evidence>
<dbReference type="CDD" id="cd05233">
    <property type="entry name" value="SDR_c"/>
    <property type="match status" value="1"/>
</dbReference>
<dbReference type="InterPro" id="IPR052178">
    <property type="entry name" value="Sec_Metab_Biosynth_SDR"/>
</dbReference>
<dbReference type="EMBL" id="HG938354">
    <property type="protein sequence ID" value="CDN50869.1"/>
    <property type="molecule type" value="Genomic_DNA"/>
</dbReference>
<dbReference type="KEGG" id="ngg:RG540_PA01900"/>
<dbReference type="Gene3D" id="3.40.50.720">
    <property type="entry name" value="NAD(P)-binding Rossmann-like Domain"/>
    <property type="match status" value="1"/>
</dbReference>
<accession>A0A068SYH3</accession>
<dbReference type="RefSeq" id="WP_041363986.1">
    <property type="nucleotide sequence ID" value="NZ_HG938354.1"/>
</dbReference>
<dbReference type="PROSITE" id="PS00061">
    <property type="entry name" value="ADH_SHORT"/>
    <property type="match status" value="1"/>
</dbReference>
<evidence type="ECO:0000256" key="1">
    <source>
        <dbReference type="ARBA" id="ARBA00006484"/>
    </source>
</evidence>
<dbReference type="GeneID" id="24260704"/>
<dbReference type="SUPFAM" id="SSF51735">
    <property type="entry name" value="NAD(P)-binding Rossmann-fold domains"/>
    <property type="match status" value="1"/>
</dbReference>
<dbReference type="eggNOG" id="COG1028">
    <property type="taxonomic scope" value="Bacteria"/>
</dbReference>
<sequence>MQAEKLFDLKGQIAVVTGAASGLGLAITKTLAANGAHVALLDLDAETLAAAYQWLNGQGFSAESHQVDVSDSASLRNTIDGIAEKHGHLDILVANAGISGGPNSRTEAGAIENVSDELWNRVVDVNLTATFVAIQSAAKHMKKQRQGRIVAIASIAGMRGDPMTGYAYASSKGAVVNLVKQASWELAPYNVLVNGIAPGPFRTNIAGGRIREPEVEKAFADTVPLGRIAETEEIMGLALLLASKASSFMTGAVIPIDGGTVAI</sequence>
<dbReference type="InterPro" id="IPR002347">
    <property type="entry name" value="SDR_fam"/>
</dbReference>
<dbReference type="FunFam" id="3.40.50.720:FF:000084">
    <property type="entry name" value="Short-chain dehydrogenase reductase"/>
    <property type="match status" value="1"/>
</dbReference>
<gene>
    <name evidence="4" type="ORF">RG540_PA01900</name>
</gene>
<name>A0A068SYH3_NEOGA</name>
<dbReference type="OrthoDB" id="9804774at2"/>
<dbReference type="PANTHER" id="PTHR43618">
    <property type="entry name" value="7-ALPHA-HYDROXYSTEROID DEHYDROGENASE"/>
    <property type="match status" value="1"/>
</dbReference>
<dbReference type="PRINTS" id="PR00081">
    <property type="entry name" value="GDHRDH"/>
</dbReference>
<evidence type="ECO:0000313" key="4">
    <source>
        <dbReference type="EMBL" id="CDN50869.1"/>
    </source>
</evidence>
<geneLocation type="plasmid" evidence="5">
    <name>II</name>
</geneLocation>
<dbReference type="Proteomes" id="UP000028181">
    <property type="component" value="Plasmid pHAMBI540a"/>
</dbReference>
<proteinExistence type="inferred from homology"/>
<keyword evidence="4" id="KW-0614">Plasmid</keyword>
<organism evidence="4 5">
    <name type="scientific">Neorhizobium galegae bv. orientalis str. HAMBI 540</name>
    <dbReference type="NCBI Taxonomy" id="1028800"/>
    <lineage>
        <taxon>Bacteria</taxon>
        <taxon>Pseudomonadati</taxon>
        <taxon>Pseudomonadota</taxon>
        <taxon>Alphaproteobacteria</taxon>
        <taxon>Hyphomicrobiales</taxon>
        <taxon>Rhizobiaceae</taxon>
        <taxon>Rhizobium/Agrobacterium group</taxon>
        <taxon>Neorhizobium</taxon>
    </lineage>
</organism>
<evidence type="ECO:0000256" key="2">
    <source>
        <dbReference type="ARBA" id="ARBA00022857"/>
    </source>
</evidence>
<dbReference type="PANTHER" id="PTHR43618:SF8">
    <property type="entry name" value="7ALPHA-HYDROXYSTEROID DEHYDROGENASE"/>
    <property type="match status" value="1"/>
</dbReference>
<dbReference type="PRINTS" id="PR00080">
    <property type="entry name" value="SDRFAMILY"/>
</dbReference>
<dbReference type="InterPro" id="IPR036291">
    <property type="entry name" value="NAD(P)-bd_dom_sf"/>
</dbReference>
<dbReference type="Pfam" id="PF13561">
    <property type="entry name" value="adh_short_C2"/>
    <property type="match status" value="1"/>
</dbReference>
<dbReference type="InterPro" id="IPR020904">
    <property type="entry name" value="Sc_DH/Rdtase_CS"/>
</dbReference>
<dbReference type="AlphaFoldDB" id="A0A068SYH3"/>
<reference evidence="5" key="1">
    <citation type="journal article" date="2014" name="BMC Genomics">
        <title>Genome sequencing of two Neorhizobium galegae strains reveals a noeT gene responsible for the unusual acetylation of the nodulation factors.</title>
        <authorList>
            <person name="Osterman J."/>
            <person name="Marsh J."/>
            <person name="Laine P.K."/>
            <person name="Zeng Z."/>
            <person name="Alatalo E."/>
            <person name="Sullivan J.T."/>
            <person name="Young J.P."/>
            <person name="Thomas-Oates J."/>
            <person name="Paulin L."/>
            <person name="Lindstrom K."/>
        </authorList>
    </citation>
    <scope>NUCLEOTIDE SEQUENCE [LARGE SCALE GENOMIC DNA]</scope>
    <source>
        <strain evidence="5">HAMBI 540</strain>
    </source>
</reference>
<keyword evidence="5" id="KW-1185">Reference proteome</keyword>
<dbReference type="PATRIC" id="fig|1028800.3.peg.4799"/>
<dbReference type="GO" id="GO:0016491">
    <property type="term" value="F:oxidoreductase activity"/>
    <property type="evidence" value="ECO:0007669"/>
    <property type="project" value="UniProtKB-KW"/>
</dbReference>
<keyword evidence="3" id="KW-0560">Oxidoreductase</keyword>
<keyword evidence="2" id="KW-0521">NADP</keyword>
<evidence type="ECO:0000256" key="3">
    <source>
        <dbReference type="ARBA" id="ARBA00023002"/>
    </source>
</evidence>